<gene>
    <name evidence="2" type="ORF">LARSCL_LOCUS11765</name>
</gene>
<dbReference type="EMBL" id="CAXIEN010000149">
    <property type="protein sequence ID" value="CAL1281767.1"/>
    <property type="molecule type" value="Genomic_DNA"/>
</dbReference>
<name>A0AAV2ACR8_9ARAC</name>
<evidence type="ECO:0000313" key="2">
    <source>
        <dbReference type="EMBL" id="CAL1281767.1"/>
    </source>
</evidence>
<evidence type="ECO:0000256" key="1">
    <source>
        <dbReference type="SAM" id="MobiDB-lite"/>
    </source>
</evidence>
<keyword evidence="3" id="KW-1185">Reference proteome</keyword>
<comment type="caution">
    <text evidence="2">The sequence shown here is derived from an EMBL/GenBank/DDBJ whole genome shotgun (WGS) entry which is preliminary data.</text>
</comment>
<sequence length="186" mass="20782">MGPDPPEKGPQQPRGRVLPLRHRNHPTSGRGLQVRADPRALPRPQLHPELLPDLLPGGGEGPPLQVRGAAVRVRPALHLHLRTGQGVQQQWTLEAGLHQGEERVLLRGQGHLRQEEKGRGLRSELPRRFWMESSQSFLGPLVIGVLKLSSRDLLEHNRVTLWGGVGKVAVRGRPRNRLFPFAIRNC</sequence>
<reference evidence="2 3" key="1">
    <citation type="submission" date="2024-04" db="EMBL/GenBank/DDBJ databases">
        <authorList>
            <person name="Rising A."/>
            <person name="Reimegard J."/>
            <person name="Sonavane S."/>
            <person name="Akerstrom W."/>
            <person name="Nylinder S."/>
            <person name="Hedman E."/>
            <person name="Kallberg Y."/>
        </authorList>
    </citation>
    <scope>NUCLEOTIDE SEQUENCE [LARGE SCALE GENOMIC DNA]</scope>
</reference>
<organism evidence="2 3">
    <name type="scientific">Larinioides sclopetarius</name>
    <dbReference type="NCBI Taxonomy" id="280406"/>
    <lineage>
        <taxon>Eukaryota</taxon>
        <taxon>Metazoa</taxon>
        <taxon>Ecdysozoa</taxon>
        <taxon>Arthropoda</taxon>
        <taxon>Chelicerata</taxon>
        <taxon>Arachnida</taxon>
        <taxon>Araneae</taxon>
        <taxon>Araneomorphae</taxon>
        <taxon>Entelegynae</taxon>
        <taxon>Araneoidea</taxon>
        <taxon>Araneidae</taxon>
        <taxon>Larinioides</taxon>
    </lineage>
</organism>
<dbReference type="Proteomes" id="UP001497382">
    <property type="component" value="Unassembled WGS sequence"/>
</dbReference>
<feature type="region of interest" description="Disordered" evidence="1">
    <location>
        <begin position="1"/>
        <end position="50"/>
    </location>
</feature>
<accession>A0AAV2ACR8</accession>
<dbReference type="AlphaFoldDB" id="A0AAV2ACR8"/>
<protein>
    <submittedName>
        <fullName evidence="2">Uncharacterized protein</fullName>
    </submittedName>
</protein>
<evidence type="ECO:0000313" key="3">
    <source>
        <dbReference type="Proteomes" id="UP001497382"/>
    </source>
</evidence>
<proteinExistence type="predicted"/>